<evidence type="ECO:0000313" key="10">
    <source>
        <dbReference type="Proteomes" id="UP000478052"/>
    </source>
</evidence>
<evidence type="ECO:0000256" key="6">
    <source>
        <dbReference type="ARBA" id="ARBA00023170"/>
    </source>
</evidence>
<keyword evidence="5 8" id="KW-0472">Membrane</keyword>
<protein>
    <submittedName>
        <fullName evidence="9">Glutamate receptor ionotropic, kainate 4-like</fullName>
    </submittedName>
</protein>
<evidence type="ECO:0000256" key="8">
    <source>
        <dbReference type="SAM" id="Phobius"/>
    </source>
</evidence>
<keyword evidence="6 9" id="KW-0675">Receptor</keyword>
<keyword evidence="10" id="KW-1185">Reference proteome</keyword>
<dbReference type="OrthoDB" id="6612928at2759"/>
<dbReference type="PANTHER" id="PTHR42643">
    <property type="entry name" value="IONOTROPIC RECEPTOR 20A-RELATED"/>
    <property type="match status" value="1"/>
</dbReference>
<dbReference type="SUPFAM" id="SSF53850">
    <property type="entry name" value="Periplasmic binding protein-like II"/>
    <property type="match status" value="1"/>
</dbReference>
<feature type="transmembrane region" description="Helical" evidence="8">
    <location>
        <begin position="59"/>
        <end position="80"/>
    </location>
</feature>
<gene>
    <name evidence="9" type="ORF">FWK35_00005994</name>
</gene>
<feature type="transmembrane region" description="Helical" evidence="8">
    <location>
        <begin position="100"/>
        <end position="124"/>
    </location>
</feature>
<keyword evidence="7" id="KW-0325">Glycoprotein</keyword>
<dbReference type="AlphaFoldDB" id="A0A6G0ZCZ5"/>
<evidence type="ECO:0000256" key="1">
    <source>
        <dbReference type="ARBA" id="ARBA00004651"/>
    </source>
</evidence>
<evidence type="ECO:0000256" key="2">
    <source>
        <dbReference type="ARBA" id="ARBA00022475"/>
    </source>
</evidence>
<proteinExistence type="predicted"/>
<keyword evidence="2" id="KW-1003">Cell membrane</keyword>
<organism evidence="9 10">
    <name type="scientific">Aphis craccivora</name>
    <name type="common">Cowpea aphid</name>
    <dbReference type="NCBI Taxonomy" id="307492"/>
    <lineage>
        <taxon>Eukaryota</taxon>
        <taxon>Metazoa</taxon>
        <taxon>Ecdysozoa</taxon>
        <taxon>Arthropoda</taxon>
        <taxon>Hexapoda</taxon>
        <taxon>Insecta</taxon>
        <taxon>Pterygota</taxon>
        <taxon>Neoptera</taxon>
        <taxon>Paraneoptera</taxon>
        <taxon>Hemiptera</taxon>
        <taxon>Sternorrhyncha</taxon>
        <taxon>Aphidomorpha</taxon>
        <taxon>Aphidoidea</taxon>
        <taxon>Aphididae</taxon>
        <taxon>Aphidini</taxon>
        <taxon>Aphis</taxon>
        <taxon>Aphis</taxon>
    </lineage>
</organism>
<feature type="transmembrane region" description="Helical" evidence="8">
    <location>
        <begin position="27"/>
        <end position="47"/>
    </location>
</feature>
<dbReference type="Gene3D" id="3.40.190.10">
    <property type="entry name" value="Periplasmic binding protein-like II"/>
    <property type="match status" value="1"/>
</dbReference>
<comment type="caution">
    <text evidence="9">The sequence shown here is derived from an EMBL/GenBank/DDBJ whole genome shotgun (WGS) entry which is preliminary data.</text>
</comment>
<keyword evidence="3 8" id="KW-0812">Transmembrane</keyword>
<dbReference type="Proteomes" id="UP000478052">
    <property type="component" value="Unassembled WGS sequence"/>
</dbReference>
<accession>A0A6G0ZCZ5</accession>
<dbReference type="PANTHER" id="PTHR42643:SF33">
    <property type="entry name" value="GLUTAMATE RECEPTOR 2-LIKE PROTEIN"/>
    <property type="match status" value="1"/>
</dbReference>
<evidence type="ECO:0000313" key="9">
    <source>
        <dbReference type="EMBL" id="KAF0768612.1"/>
    </source>
</evidence>
<reference evidence="9 10" key="1">
    <citation type="submission" date="2019-08" db="EMBL/GenBank/DDBJ databases">
        <title>Whole genome of Aphis craccivora.</title>
        <authorList>
            <person name="Voronova N.V."/>
            <person name="Shulinski R.S."/>
            <person name="Bandarenka Y.V."/>
            <person name="Zhorov D.G."/>
            <person name="Warner D."/>
        </authorList>
    </citation>
    <scope>NUCLEOTIDE SEQUENCE [LARGE SCALE GENOMIC DNA]</scope>
    <source>
        <strain evidence="9">180601</strain>
        <tissue evidence="9">Whole Body</tissue>
    </source>
</reference>
<dbReference type="InterPro" id="IPR052192">
    <property type="entry name" value="Insect_Ionotropic_Sensory_Rcpt"/>
</dbReference>
<sequence length="306" mass="34841">MKTVAIYKQPPLSSVNNIFTLPFVPNVWIVLFIVMSVFAVTLIFLIWMSNWLHGVEMKLSFALDTVTLALLFLMSLTGYNAHLFSGISVAAAHYSIPARIATFTLFLCAVFLFTSYAACIVVLLQSASKTINTIVDLANKPITFSVQDTKHNYIYFNETVDENIKKIYFEKMKPQGAKAFTSPEIGVERVRNEFHSYLVEITLAYNIIAKTWQEHEKCSLSETELYKIPLLTLYVVKKSGYKDVFKQKMIQQHEIGLKYRITKKIMPQKQKCSANSGVIRFNSVTMKEIYPALIFLGYGICASCRK</sequence>
<dbReference type="GO" id="GO:0005886">
    <property type="term" value="C:plasma membrane"/>
    <property type="evidence" value="ECO:0007669"/>
    <property type="project" value="UniProtKB-SubCell"/>
</dbReference>
<evidence type="ECO:0000256" key="3">
    <source>
        <dbReference type="ARBA" id="ARBA00022692"/>
    </source>
</evidence>
<name>A0A6G0ZCZ5_APHCR</name>
<evidence type="ECO:0000256" key="7">
    <source>
        <dbReference type="ARBA" id="ARBA00023180"/>
    </source>
</evidence>
<keyword evidence="4 8" id="KW-1133">Transmembrane helix</keyword>
<comment type="subcellular location">
    <subcellularLocation>
        <location evidence="1">Cell membrane</location>
        <topology evidence="1">Multi-pass membrane protein</topology>
    </subcellularLocation>
</comment>
<dbReference type="EMBL" id="VUJU01000735">
    <property type="protein sequence ID" value="KAF0768612.1"/>
    <property type="molecule type" value="Genomic_DNA"/>
</dbReference>
<evidence type="ECO:0000256" key="5">
    <source>
        <dbReference type="ARBA" id="ARBA00023136"/>
    </source>
</evidence>
<evidence type="ECO:0000256" key="4">
    <source>
        <dbReference type="ARBA" id="ARBA00022989"/>
    </source>
</evidence>